<evidence type="ECO:0000313" key="2">
    <source>
        <dbReference type="Proteomes" id="UP000281553"/>
    </source>
</evidence>
<organism evidence="1 2">
    <name type="scientific">Dibothriocephalus latus</name>
    <name type="common">Fish tapeworm</name>
    <name type="synonym">Diphyllobothrium latum</name>
    <dbReference type="NCBI Taxonomy" id="60516"/>
    <lineage>
        <taxon>Eukaryota</taxon>
        <taxon>Metazoa</taxon>
        <taxon>Spiralia</taxon>
        <taxon>Lophotrochozoa</taxon>
        <taxon>Platyhelminthes</taxon>
        <taxon>Cestoda</taxon>
        <taxon>Eucestoda</taxon>
        <taxon>Diphyllobothriidea</taxon>
        <taxon>Diphyllobothriidae</taxon>
        <taxon>Dibothriocephalus</taxon>
    </lineage>
</organism>
<dbReference type="Proteomes" id="UP000281553">
    <property type="component" value="Unassembled WGS sequence"/>
</dbReference>
<dbReference type="OrthoDB" id="6228046at2759"/>
<name>A0A3P7L178_DIBLA</name>
<keyword evidence="2" id="KW-1185">Reference proteome</keyword>
<protein>
    <submittedName>
        <fullName evidence="1">Uncharacterized protein</fullName>
    </submittedName>
</protein>
<evidence type="ECO:0000313" key="1">
    <source>
        <dbReference type="EMBL" id="VDN10464.1"/>
    </source>
</evidence>
<gene>
    <name evidence="1" type="ORF">DILT_LOCUS6295</name>
</gene>
<sequence length="366" mass="41864">YEAAWQYSSSNAQDNKPIFHKYTPSSSSPAQNPVPPDYPAFAPTLYFVDLTASDINFSNKSLTITENKVEKSMMYISTAKDGLIMLSFRTANPVFNFLKTQERPALNYRNNKFSQVCGKEYLKQALIPGTGIPMRIRKWYITEPPPMPLIYDPAKLAKGRDTSLDGEIIIDKDDVSFILPVLGPLEVAFAFKQAANTSEEQKAFSNRASILTHLGKDICRINFDITEARFANVKMKLSRATQCHDSMAFFKNKSVFNNEVYVPIPMSTYDYEDPMIELRKENRKRRDAGLEPTWMEETRNKRKEMFESSDELKTYGATNSSLLEIERSGVMLKMRTGVMHGYILEGEDLYDEFVEYQIHGEEENAD</sequence>
<feature type="non-terminal residue" evidence="1">
    <location>
        <position position="1"/>
    </location>
</feature>
<accession>A0A3P7L178</accession>
<reference evidence="1 2" key="1">
    <citation type="submission" date="2018-11" db="EMBL/GenBank/DDBJ databases">
        <authorList>
            <consortium name="Pathogen Informatics"/>
        </authorList>
    </citation>
    <scope>NUCLEOTIDE SEQUENCE [LARGE SCALE GENOMIC DNA]</scope>
</reference>
<dbReference type="EMBL" id="UYRU01049208">
    <property type="protein sequence ID" value="VDN10464.1"/>
    <property type="molecule type" value="Genomic_DNA"/>
</dbReference>
<proteinExistence type="predicted"/>
<dbReference type="AlphaFoldDB" id="A0A3P7L178"/>